<comment type="caution">
    <text evidence="2">The sequence shown here is derived from an EMBL/GenBank/DDBJ whole genome shotgun (WGS) entry which is preliminary data.</text>
</comment>
<protein>
    <submittedName>
        <fullName evidence="2">Uncharacterized protein</fullName>
    </submittedName>
</protein>
<sequence>MFLTPFPDFRPETSSSLVDALRFPSLAFSLATTRTVDTSVHHRAFRYTPRQVPCTPWDWEILRSPPHRHPAQTSISRKASSAPASTATSPRPSGGPSTMEHNATGYRQKPKLRSCVTCTHMTPCTCARLRASSKLSLPLYLQPIVWAHLLQRLLPFTLESGLIPLFLMIPSFYWHGDYRPPPLFLGNDKEIHSISEEDHHAVSLRMAVSTHLYPDIVDALLECSTHAEDSVFHPDPATDEFPAPQDPRLCSLTGSPSIPKTAIPDPSMNTFFGIHRNLRGCQRDS</sequence>
<feature type="compositionally biased region" description="Low complexity" evidence="1">
    <location>
        <begin position="76"/>
        <end position="92"/>
    </location>
</feature>
<dbReference type="EMBL" id="JAUEPU010000021">
    <property type="protein sequence ID" value="KAK0494225.1"/>
    <property type="molecule type" value="Genomic_DNA"/>
</dbReference>
<reference evidence="2" key="1">
    <citation type="submission" date="2023-06" db="EMBL/GenBank/DDBJ databases">
        <authorList>
            <consortium name="Lawrence Berkeley National Laboratory"/>
            <person name="Ahrendt S."/>
            <person name="Sahu N."/>
            <person name="Indic B."/>
            <person name="Wong-Bajracharya J."/>
            <person name="Merenyi Z."/>
            <person name="Ke H.-M."/>
            <person name="Monk M."/>
            <person name="Kocsube S."/>
            <person name="Drula E."/>
            <person name="Lipzen A."/>
            <person name="Balint B."/>
            <person name="Henrissat B."/>
            <person name="Andreopoulos B."/>
            <person name="Martin F.M."/>
            <person name="Harder C.B."/>
            <person name="Rigling D."/>
            <person name="Ford K.L."/>
            <person name="Foster G.D."/>
            <person name="Pangilinan J."/>
            <person name="Papanicolaou A."/>
            <person name="Barry K."/>
            <person name="LaButti K."/>
            <person name="Viragh M."/>
            <person name="Koriabine M."/>
            <person name="Yan M."/>
            <person name="Riley R."/>
            <person name="Champramary S."/>
            <person name="Plett K.L."/>
            <person name="Tsai I.J."/>
            <person name="Slot J."/>
            <person name="Sipos G."/>
            <person name="Plett J."/>
            <person name="Nagy L.G."/>
            <person name="Grigoriev I.V."/>
        </authorList>
    </citation>
    <scope>NUCLEOTIDE SEQUENCE</scope>
    <source>
        <strain evidence="2">HWK02</strain>
    </source>
</reference>
<dbReference type="Proteomes" id="UP001175228">
    <property type="component" value="Unassembled WGS sequence"/>
</dbReference>
<evidence type="ECO:0000313" key="3">
    <source>
        <dbReference type="Proteomes" id="UP001175228"/>
    </source>
</evidence>
<proteinExistence type="predicted"/>
<evidence type="ECO:0000313" key="2">
    <source>
        <dbReference type="EMBL" id="KAK0494225.1"/>
    </source>
</evidence>
<accession>A0AA39Q223</accession>
<keyword evidence="3" id="KW-1185">Reference proteome</keyword>
<dbReference type="AlphaFoldDB" id="A0AA39Q223"/>
<organism evidence="2 3">
    <name type="scientific">Armillaria luteobubalina</name>
    <dbReference type="NCBI Taxonomy" id="153913"/>
    <lineage>
        <taxon>Eukaryota</taxon>
        <taxon>Fungi</taxon>
        <taxon>Dikarya</taxon>
        <taxon>Basidiomycota</taxon>
        <taxon>Agaricomycotina</taxon>
        <taxon>Agaricomycetes</taxon>
        <taxon>Agaricomycetidae</taxon>
        <taxon>Agaricales</taxon>
        <taxon>Marasmiineae</taxon>
        <taxon>Physalacriaceae</taxon>
        <taxon>Armillaria</taxon>
    </lineage>
</organism>
<name>A0AA39Q223_9AGAR</name>
<evidence type="ECO:0000256" key="1">
    <source>
        <dbReference type="SAM" id="MobiDB-lite"/>
    </source>
</evidence>
<feature type="region of interest" description="Disordered" evidence="1">
    <location>
        <begin position="67"/>
        <end position="106"/>
    </location>
</feature>
<gene>
    <name evidence="2" type="ORF">EDD18DRAFT_1355538</name>
</gene>